<proteinExistence type="predicted"/>
<feature type="region of interest" description="Disordered" evidence="5">
    <location>
        <begin position="1"/>
        <end position="76"/>
    </location>
</feature>
<dbReference type="PROSITE" id="PS50089">
    <property type="entry name" value="ZF_RING_2"/>
    <property type="match status" value="1"/>
</dbReference>
<evidence type="ECO:0000256" key="5">
    <source>
        <dbReference type="SAM" id="MobiDB-lite"/>
    </source>
</evidence>
<organism evidence="7 8">
    <name type="scientific">Camellia sinensis var. sinensis</name>
    <name type="common">China tea</name>
    <dbReference type="NCBI Taxonomy" id="542762"/>
    <lineage>
        <taxon>Eukaryota</taxon>
        <taxon>Viridiplantae</taxon>
        <taxon>Streptophyta</taxon>
        <taxon>Embryophyta</taxon>
        <taxon>Tracheophyta</taxon>
        <taxon>Spermatophyta</taxon>
        <taxon>Magnoliopsida</taxon>
        <taxon>eudicotyledons</taxon>
        <taxon>Gunneridae</taxon>
        <taxon>Pentapetalae</taxon>
        <taxon>asterids</taxon>
        <taxon>Ericales</taxon>
        <taxon>Theaceae</taxon>
        <taxon>Camellia</taxon>
    </lineage>
</organism>
<feature type="compositionally biased region" description="Basic and acidic residues" evidence="5">
    <location>
        <begin position="14"/>
        <end position="38"/>
    </location>
</feature>
<protein>
    <recommendedName>
        <fullName evidence="6">RING-type domain-containing protein</fullName>
    </recommendedName>
</protein>
<feature type="compositionally biased region" description="Basic and acidic residues" evidence="5">
    <location>
        <begin position="279"/>
        <end position="311"/>
    </location>
</feature>
<keyword evidence="3" id="KW-0862">Zinc</keyword>
<keyword evidence="2 4" id="KW-0863">Zinc-finger</keyword>
<sequence>MPSPKRKSSSDNNLLHHHDSSLEQPSRCKESRRQRGGAENDDDNEDERDYEQDEGEEEQQQEEVKEEEQDSEDEGNVSYLVYSDGSRSSDDPANLPEYSLSLSLYIYIYVRLRFDFCFAFFLCMASCETTSTSYIRAMPNMSSGAKQLNAVQLRHVRCTKANAGERHTSLNWIIKKTRTVTECLHRYCRECIDKWMRMGNKECPACRTHCASQHSLRDDPRFDALIHFLYDDIEKYEEKELAFHEEEKTRDKQVRCKDTESTSGSRLPRKYSRKRRNTRLTEHEGSDDNEDENNHDANKDSSSTDERSTEIKHRRYKRKAGAQSSQPSPSAANSDGGGNEKDLEASRKSKGTYSGPLRSTDMLSWGGGGAQCKSVWNTRIMKLTKYLENAKGNDEVWLDFRCPSHTYFFGRTKHGKFEAAVPLLPTCFSVESLKEHVSRETQLQYEDIEIRMKDLSINGLQSTLDP</sequence>
<dbReference type="InterPro" id="IPR013083">
    <property type="entry name" value="Znf_RING/FYVE/PHD"/>
</dbReference>
<evidence type="ECO:0000256" key="3">
    <source>
        <dbReference type="ARBA" id="ARBA00022833"/>
    </source>
</evidence>
<feature type="compositionally biased region" description="Basic residues" evidence="5">
    <location>
        <begin position="267"/>
        <end position="278"/>
    </location>
</feature>
<evidence type="ECO:0000313" key="7">
    <source>
        <dbReference type="EMBL" id="THG01812.1"/>
    </source>
</evidence>
<dbReference type="Gene3D" id="3.30.40.10">
    <property type="entry name" value="Zinc/RING finger domain, C3HC4 (zinc finger)"/>
    <property type="match status" value="1"/>
</dbReference>
<dbReference type="AlphaFoldDB" id="A0A4S4DGF1"/>
<dbReference type="STRING" id="542762.A0A4S4DGF1"/>
<reference evidence="7 8" key="1">
    <citation type="journal article" date="2018" name="Proc. Natl. Acad. Sci. U.S.A.">
        <title>Draft genome sequence of Camellia sinensis var. sinensis provides insights into the evolution of the tea genome and tea quality.</title>
        <authorList>
            <person name="Wei C."/>
            <person name="Yang H."/>
            <person name="Wang S."/>
            <person name="Zhao J."/>
            <person name="Liu C."/>
            <person name="Gao L."/>
            <person name="Xia E."/>
            <person name="Lu Y."/>
            <person name="Tai Y."/>
            <person name="She G."/>
            <person name="Sun J."/>
            <person name="Cao H."/>
            <person name="Tong W."/>
            <person name="Gao Q."/>
            <person name="Li Y."/>
            <person name="Deng W."/>
            <person name="Jiang X."/>
            <person name="Wang W."/>
            <person name="Chen Q."/>
            <person name="Zhang S."/>
            <person name="Li H."/>
            <person name="Wu J."/>
            <person name="Wang P."/>
            <person name="Li P."/>
            <person name="Shi C."/>
            <person name="Zheng F."/>
            <person name="Jian J."/>
            <person name="Huang B."/>
            <person name="Shan D."/>
            <person name="Shi M."/>
            <person name="Fang C."/>
            <person name="Yue Y."/>
            <person name="Li F."/>
            <person name="Li D."/>
            <person name="Wei S."/>
            <person name="Han B."/>
            <person name="Jiang C."/>
            <person name="Yin Y."/>
            <person name="Xia T."/>
            <person name="Zhang Z."/>
            <person name="Bennetzen J.L."/>
            <person name="Zhao S."/>
            <person name="Wan X."/>
        </authorList>
    </citation>
    <scope>NUCLEOTIDE SEQUENCE [LARGE SCALE GENOMIC DNA]</scope>
    <source>
        <strain evidence="8">cv. Shuchazao</strain>
        <tissue evidence="7">Leaf</tissue>
    </source>
</reference>
<feature type="compositionally biased region" description="Acidic residues" evidence="5">
    <location>
        <begin position="39"/>
        <end position="75"/>
    </location>
</feature>
<feature type="compositionally biased region" description="Basic and acidic residues" evidence="5">
    <location>
        <begin position="247"/>
        <end position="260"/>
    </location>
</feature>
<dbReference type="EMBL" id="SDRB02011322">
    <property type="protein sequence ID" value="THG01812.1"/>
    <property type="molecule type" value="Genomic_DNA"/>
</dbReference>
<dbReference type="PROSITE" id="PS00518">
    <property type="entry name" value="ZF_RING_1"/>
    <property type="match status" value="1"/>
</dbReference>
<evidence type="ECO:0000259" key="6">
    <source>
        <dbReference type="PROSITE" id="PS50089"/>
    </source>
</evidence>
<dbReference type="SUPFAM" id="SSF57850">
    <property type="entry name" value="RING/U-box"/>
    <property type="match status" value="1"/>
</dbReference>
<evidence type="ECO:0000256" key="4">
    <source>
        <dbReference type="PROSITE-ProRule" id="PRU00175"/>
    </source>
</evidence>
<dbReference type="PANTHER" id="PTHR46537">
    <property type="entry name" value="OS11G0578200 PROTEIN"/>
    <property type="match status" value="1"/>
</dbReference>
<dbReference type="InterPro" id="IPR001841">
    <property type="entry name" value="Znf_RING"/>
</dbReference>
<dbReference type="Pfam" id="PF00097">
    <property type="entry name" value="zf-C3HC4"/>
    <property type="match status" value="1"/>
</dbReference>
<feature type="domain" description="RING-type" evidence="6">
    <location>
        <begin position="158"/>
        <end position="207"/>
    </location>
</feature>
<dbReference type="CDD" id="cd16531">
    <property type="entry name" value="RING-HC_RING1-like"/>
    <property type="match status" value="1"/>
</dbReference>
<keyword evidence="1" id="KW-0479">Metal-binding</keyword>
<dbReference type="InterPro" id="IPR017907">
    <property type="entry name" value="Znf_RING_CS"/>
</dbReference>
<dbReference type="InterPro" id="IPR018957">
    <property type="entry name" value="Znf_C3HC4_RING-type"/>
</dbReference>
<dbReference type="PANTHER" id="PTHR46537:SF1">
    <property type="entry name" value="E3 UBIQUITIN-PROTEIN LIGASE RING1B-RELATED"/>
    <property type="match status" value="1"/>
</dbReference>
<accession>A0A4S4DGF1</accession>
<feature type="compositionally biased region" description="Basic and acidic residues" evidence="5">
    <location>
        <begin position="338"/>
        <end position="347"/>
    </location>
</feature>
<evidence type="ECO:0000313" key="8">
    <source>
        <dbReference type="Proteomes" id="UP000306102"/>
    </source>
</evidence>
<keyword evidence="8" id="KW-1185">Reference proteome</keyword>
<evidence type="ECO:0000256" key="2">
    <source>
        <dbReference type="ARBA" id="ARBA00022771"/>
    </source>
</evidence>
<feature type="region of interest" description="Disordered" evidence="5">
    <location>
        <begin position="247"/>
        <end position="360"/>
    </location>
</feature>
<comment type="caution">
    <text evidence="7">The sequence shown here is derived from an EMBL/GenBank/DDBJ whole genome shotgun (WGS) entry which is preliminary data.</text>
</comment>
<evidence type="ECO:0000256" key="1">
    <source>
        <dbReference type="ARBA" id="ARBA00022723"/>
    </source>
</evidence>
<gene>
    <name evidence="7" type="ORF">TEA_006158</name>
</gene>
<name>A0A4S4DGF1_CAMSN</name>
<dbReference type="InterPro" id="IPR044592">
    <property type="entry name" value="RING1A/B"/>
</dbReference>
<feature type="compositionally biased region" description="Low complexity" evidence="5">
    <location>
        <begin position="321"/>
        <end position="332"/>
    </location>
</feature>
<dbReference type="Proteomes" id="UP000306102">
    <property type="component" value="Unassembled WGS sequence"/>
</dbReference>
<dbReference type="GO" id="GO:0008270">
    <property type="term" value="F:zinc ion binding"/>
    <property type="evidence" value="ECO:0007669"/>
    <property type="project" value="UniProtKB-KW"/>
</dbReference>